<evidence type="ECO:0000313" key="2">
    <source>
        <dbReference type="Proteomes" id="UP001151532"/>
    </source>
</evidence>
<accession>A0A9Q0WBM6</accession>
<evidence type="ECO:0000313" key="1">
    <source>
        <dbReference type="EMBL" id="KAJ6762655.1"/>
    </source>
</evidence>
<reference evidence="1" key="1">
    <citation type="submission" date="2022-11" db="EMBL/GenBank/DDBJ databases">
        <authorList>
            <person name="Hyden B.L."/>
            <person name="Feng K."/>
            <person name="Yates T."/>
            <person name="Jawdy S."/>
            <person name="Smart L.B."/>
            <person name="Muchero W."/>
        </authorList>
    </citation>
    <scope>NUCLEOTIDE SEQUENCE</scope>
    <source>
        <tissue evidence="1">Shoot tip</tissue>
    </source>
</reference>
<keyword evidence="2" id="KW-1185">Reference proteome</keyword>
<sequence length="74" mass="8633">MKSWCKASHIAKLWKQRFLSVSSKVYVGRIREDDRGWTENSYVSLRRVIYEPLTSSPAPSRWFLTSPRPVCSSL</sequence>
<reference evidence="1" key="2">
    <citation type="journal article" date="2023" name="Int. J. Mol. Sci.">
        <title>De Novo Assembly and Annotation of 11 Diverse Shrub Willow (Salix) Genomes Reveals Novel Gene Organization in Sex-Linked Regions.</title>
        <authorList>
            <person name="Hyden B."/>
            <person name="Feng K."/>
            <person name="Yates T.B."/>
            <person name="Jawdy S."/>
            <person name="Cereghino C."/>
            <person name="Smart L.B."/>
            <person name="Muchero W."/>
        </authorList>
    </citation>
    <scope>NUCLEOTIDE SEQUENCE</scope>
    <source>
        <tissue evidence="1">Shoot tip</tissue>
    </source>
</reference>
<gene>
    <name evidence="1" type="ORF">OIU79_023402</name>
</gene>
<proteinExistence type="predicted"/>
<name>A0A9Q0WBM6_SALPP</name>
<dbReference type="Proteomes" id="UP001151532">
    <property type="component" value="Chromosome 13"/>
</dbReference>
<protein>
    <submittedName>
        <fullName evidence="1">Uncharacterized protein</fullName>
    </submittedName>
</protein>
<organism evidence="1 2">
    <name type="scientific">Salix purpurea</name>
    <name type="common">Purple osier willow</name>
    <dbReference type="NCBI Taxonomy" id="77065"/>
    <lineage>
        <taxon>Eukaryota</taxon>
        <taxon>Viridiplantae</taxon>
        <taxon>Streptophyta</taxon>
        <taxon>Embryophyta</taxon>
        <taxon>Tracheophyta</taxon>
        <taxon>Spermatophyta</taxon>
        <taxon>Magnoliopsida</taxon>
        <taxon>eudicotyledons</taxon>
        <taxon>Gunneridae</taxon>
        <taxon>Pentapetalae</taxon>
        <taxon>rosids</taxon>
        <taxon>fabids</taxon>
        <taxon>Malpighiales</taxon>
        <taxon>Salicaceae</taxon>
        <taxon>Saliceae</taxon>
        <taxon>Salix</taxon>
    </lineage>
</organism>
<comment type="caution">
    <text evidence="1">The sequence shown here is derived from an EMBL/GenBank/DDBJ whole genome shotgun (WGS) entry which is preliminary data.</text>
</comment>
<dbReference type="AlphaFoldDB" id="A0A9Q0WBM6"/>
<dbReference type="EMBL" id="JAPFFK010000005">
    <property type="protein sequence ID" value="KAJ6762655.1"/>
    <property type="molecule type" value="Genomic_DNA"/>
</dbReference>